<dbReference type="Gene3D" id="1.10.1130.10">
    <property type="entry name" value="Flavocytochrome C3, Chain A"/>
    <property type="match status" value="1"/>
</dbReference>
<reference evidence="4" key="1">
    <citation type="journal article" date="2020" name="mSystems">
        <title>Genome- and Community-Level Interaction Insights into Carbon Utilization and Element Cycling Functions of Hydrothermarchaeota in Hydrothermal Sediment.</title>
        <authorList>
            <person name="Zhou Z."/>
            <person name="Liu Y."/>
            <person name="Xu W."/>
            <person name="Pan J."/>
            <person name="Luo Z.H."/>
            <person name="Li M."/>
        </authorList>
    </citation>
    <scope>NUCLEOTIDE SEQUENCE [LARGE SCALE GENOMIC DNA]</scope>
    <source>
        <strain evidence="4">HyVt-443</strain>
    </source>
</reference>
<comment type="caution">
    <text evidence="4">The sequence shown here is derived from an EMBL/GenBank/DDBJ whole genome shotgun (WGS) entry which is preliminary data.</text>
</comment>
<evidence type="ECO:0000259" key="3">
    <source>
        <dbReference type="Pfam" id="PF13435"/>
    </source>
</evidence>
<dbReference type="PANTHER" id="PTHR35038:SF8">
    <property type="entry name" value="C-TYPE POLYHEME CYTOCHROME OMCC"/>
    <property type="match status" value="1"/>
</dbReference>
<dbReference type="InterPro" id="IPR023155">
    <property type="entry name" value="Cyt_c-552/4"/>
</dbReference>
<name>A0A831RLF9_9GAMM</name>
<evidence type="ECO:0000256" key="1">
    <source>
        <dbReference type="ARBA" id="ARBA00022729"/>
    </source>
</evidence>
<dbReference type="GO" id="GO:0016491">
    <property type="term" value="F:oxidoreductase activity"/>
    <property type="evidence" value="ECO:0007669"/>
    <property type="project" value="TreeGrafter"/>
</dbReference>
<protein>
    <recommendedName>
        <fullName evidence="3">Cytochrome c-552/4 domain-containing protein</fullName>
    </recommendedName>
</protein>
<proteinExistence type="predicted"/>
<feature type="signal peptide" evidence="2">
    <location>
        <begin position="1"/>
        <end position="27"/>
    </location>
</feature>
<organism evidence="4">
    <name type="scientific">Sedimenticola thiotaurini</name>
    <dbReference type="NCBI Taxonomy" id="1543721"/>
    <lineage>
        <taxon>Bacteria</taxon>
        <taxon>Pseudomonadati</taxon>
        <taxon>Pseudomonadota</taxon>
        <taxon>Gammaproteobacteria</taxon>
        <taxon>Chromatiales</taxon>
        <taxon>Sedimenticolaceae</taxon>
        <taxon>Sedimenticola</taxon>
    </lineage>
</organism>
<dbReference type="InterPro" id="IPR036280">
    <property type="entry name" value="Multihaem_cyt_sf"/>
</dbReference>
<dbReference type="Pfam" id="PF13435">
    <property type="entry name" value="Cytochrome_C554"/>
    <property type="match status" value="1"/>
</dbReference>
<evidence type="ECO:0000313" key="4">
    <source>
        <dbReference type="EMBL" id="HEB95036.1"/>
    </source>
</evidence>
<dbReference type="PANTHER" id="PTHR35038">
    <property type="entry name" value="DISSIMILATORY SULFITE REDUCTASE SIRA"/>
    <property type="match status" value="1"/>
</dbReference>
<feature type="domain" description="Cytochrome c-552/4" evidence="3">
    <location>
        <begin position="34"/>
        <end position="82"/>
    </location>
</feature>
<dbReference type="SUPFAM" id="SSF48695">
    <property type="entry name" value="Multiheme cytochromes"/>
    <property type="match status" value="1"/>
</dbReference>
<dbReference type="AlphaFoldDB" id="A0A831RLF9"/>
<gene>
    <name evidence="4" type="ORF">ENI96_01235</name>
</gene>
<dbReference type="Proteomes" id="UP000886251">
    <property type="component" value="Unassembled WGS sequence"/>
</dbReference>
<evidence type="ECO:0000256" key="2">
    <source>
        <dbReference type="SAM" id="SignalP"/>
    </source>
</evidence>
<dbReference type="EMBL" id="DRKP01000013">
    <property type="protein sequence ID" value="HEB95036.1"/>
    <property type="molecule type" value="Genomic_DNA"/>
</dbReference>
<dbReference type="InterPro" id="IPR051829">
    <property type="entry name" value="Multiheme_Cytochr_ET"/>
</dbReference>
<accession>A0A831RLF9</accession>
<keyword evidence="1 2" id="KW-0732">Signal</keyword>
<feature type="chain" id="PRO_5032960830" description="Cytochrome c-552/4 domain-containing protein" evidence="2">
    <location>
        <begin position="28"/>
        <end position="285"/>
    </location>
</feature>
<sequence length="285" mass="30642">MSRPRSIADRAGPAIVALALASLQATAADGGKGCADCHPRQAAAFERSAMARAAVTPAFTAERADAADPRRCLRCHAPGGGRGVACGDCHGSGPHPFPPLEQPAVCARCHDAPGENTVRSFLDSPAFAAGLRCSDCHAVADGGFNHHFRGARSGDLLRDAATLRAFLRSEGDRTLATVTIRHRAGHAMPGGTTGRAVWLRISGRDEGGRERLDRRWRFGWNRDREGRWHDRTLPPGRPVAIELPLPSAAGIRHLTIELTYRFRPGPLDTPDPDAVILDRMEIELP</sequence>